<comment type="caution">
    <text evidence="2">The sequence shown here is derived from an EMBL/GenBank/DDBJ whole genome shotgun (WGS) entry which is preliminary data.</text>
</comment>
<evidence type="ECO:0000256" key="1">
    <source>
        <dbReference type="SAM" id="SignalP"/>
    </source>
</evidence>
<accession>A0AAD7JFU8</accession>
<keyword evidence="3" id="KW-1185">Reference proteome</keyword>
<gene>
    <name evidence="2" type="ORF">B0H16DRAFT_516093</name>
</gene>
<evidence type="ECO:0000313" key="2">
    <source>
        <dbReference type="EMBL" id="KAJ7762523.1"/>
    </source>
</evidence>
<organism evidence="2 3">
    <name type="scientific">Mycena metata</name>
    <dbReference type="NCBI Taxonomy" id="1033252"/>
    <lineage>
        <taxon>Eukaryota</taxon>
        <taxon>Fungi</taxon>
        <taxon>Dikarya</taxon>
        <taxon>Basidiomycota</taxon>
        <taxon>Agaricomycotina</taxon>
        <taxon>Agaricomycetes</taxon>
        <taxon>Agaricomycetidae</taxon>
        <taxon>Agaricales</taxon>
        <taxon>Marasmiineae</taxon>
        <taxon>Mycenaceae</taxon>
        <taxon>Mycena</taxon>
    </lineage>
</organism>
<evidence type="ECO:0000313" key="3">
    <source>
        <dbReference type="Proteomes" id="UP001215598"/>
    </source>
</evidence>
<feature type="chain" id="PRO_5042052337" evidence="1">
    <location>
        <begin position="29"/>
        <end position="364"/>
    </location>
</feature>
<protein>
    <submittedName>
        <fullName evidence="2">Uncharacterized protein</fullName>
    </submittedName>
</protein>
<reference evidence="2" key="1">
    <citation type="submission" date="2023-03" db="EMBL/GenBank/DDBJ databases">
        <title>Massive genome expansion in bonnet fungi (Mycena s.s.) driven by repeated elements and novel gene families across ecological guilds.</title>
        <authorList>
            <consortium name="Lawrence Berkeley National Laboratory"/>
            <person name="Harder C.B."/>
            <person name="Miyauchi S."/>
            <person name="Viragh M."/>
            <person name="Kuo A."/>
            <person name="Thoen E."/>
            <person name="Andreopoulos B."/>
            <person name="Lu D."/>
            <person name="Skrede I."/>
            <person name="Drula E."/>
            <person name="Henrissat B."/>
            <person name="Morin E."/>
            <person name="Kohler A."/>
            <person name="Barry K."/>
            <person name="LaButti K."/>
            <person name="Morin E."/>
            <person name="Salamov A."/>
            <person name="Lipzen A."/>
            <person name="Mereny Z."/>
            <person name="Hegedus B."/>
            <person name="Baldrian P."/>
            <person name="Stursova M."/>
            <person name="Weitz H."/>
            <person name="Taylor A."/>
            <person name="Grigoriev I.V."/>
            <person name="Nagy L.G."/>
            <person name="Martin F."/>
            <person name="Kauserud H."/>
        </authorList>
    </citation>
    <scope>NUCLEOTIDE SEQUENCE</scope>
    <source>
        <strain evidence="2">CBHHK182m</strain>
    </source>
</reference>
<name>A0AAD7JFU8_9AGAR</name>
<keyword evidence="1" id="KW-0732">Signal</keyword>
<dbReference type="EMBL" id="JARKIB010000032">
    <property type="protein sequence ID" value="KAJ7762523.1"/>
    <property type="molecule type" value="Genomic_DNA"/>
</dbReference>
<proteinExistence type="predicted"/>
<dbReference type="Proteomes" id="UP001215598">
    <property type="component" value="Unassembled WGS sequence"/>
</dbReference>
<dbReference type="AlphaFoldDB" id="A0AAD7JFU8"/>
<sequence>MTQWMLVSRECLMIALFIIFRDLWVTSPAHHEYIIGICTSNSSFICALAGILDVRQHLANRCQSLTISVYHEYEGEYARACTDLVDYAAAYSRRNELPISTPVTAHSESGRPQILPGRHRYTQVFAIPSTRIATFIRDFVSRVTALEFVLIDCNATYGDWSTLMIDPKTTRKYPLSLIELRVAFAYTSPPPALLIDAPRSTFYPPRCQKDTPMDCWFDGVKKLVVRDANAYFVAFLTTACPLLERVESTADFCKEDVPVRMRGPLVFMRLPRTTAWPGVTGRDTIPRPDLEELWEAELQGLPSIPPSTVPVKTGKPFIPSETPSLRQVSTILKQLMSPYKRRKIISGASRSVSFGDAKDFDPRP</sequence>
<feature type="signal peptide" evidence="1">
    <location>
        <begin position="1"/>
        <end position="28"/>
    </location>
</feature>